<dbReference type="CDD" id="cd01347">
    <property type="entry name" value="ligand_gated_channel"/>
    <property type="match status" value="1"/>
</dbReference>
<keyword evidence="8" id="KW-0408">Iron</keyword>
<evidence type="ECO:0000259" key="18">
    <source>
        <dbReference type="SMART" id="SM00965"/>
    </source>
</evidence>
<dbReference type="GO" id="GO:0044718">
    <property type="term" value="P:siderophore transmembrane transport"/>
    <property type="evidence" value="ECO:0007669"/>
    <property type="project" value="TreeGrafter"/>
</dbReference>
<keyword evidence="7 17" id="KW-0732">Signal</keyword>
<dbReference type="GO" id="GO:0015344">
    <property type="term" value="F:siderophore uptake transmembrane transporter activity"/>
    <property type="evidence" value="ECO:0007669"/>
    <property type="project" value="TreeGrafter"/>
</dbReference>
<dbReference type="Pfam" id="PF07715">
    <property type="entry name" value="Plug"/>
    <property type="match status" value="1"/>
</dbReference>
<keyword evidence="6 14" id="KW-0812">Transmembrane</keyword>
<keyword evidence="3 14" id="KW-0813">Transport</keyword>
<evidence type="ECO:0000256" key="1">
    <source>
        <dbReference type="ARBA" id="ARBA00004571"/>
    </source>
</evidence>
<keyword evidence="11 14" id="KW-0472">Membrane</keyword>
<evidence type="ECO:0000256" key="15">
    <source>
        <dbReference type="PROSITE-ProRule" id="PRU10144"/>
    </source>
</evidence>
<keyword evidence="5" id="KW-0410">Iron transport</keyword>
<dbReference type="SUPFAM" id="SSF56935">
    <property type="entry name" value="Porins"/>
    <property type="match status" value="1"/>
</dbReference>
<evidence type="ECO:0000256" key="7">
    <source>
        <dbReference type="ARBA" id="ARBA00022729"/>
    </source>
</evidence>
<dbReference type="PROSITE" id="PS52016">
    <property type="entry name" value="TONB_DEPENDENT_REC_3"/>
    <property type="match status" value="1"/>
</dbReference>
<dbReference type="Gene3D" id="3.55.50.30">
    <property type="match status" value="1"/>
</dbReference>
<dbReference type="Pfam" id="PF07660">
    <property type="entry name" value="STN"/>
    <property type="match status" value="1"/>
</dbReference>
<comment type="caution">
    <text evidence="19">The sequence shown here is derived from an EMBL/GenBank/DDBJ whole genome shotgun (WGS) entry which is preliminary data.</text>
</comment>
<dbReference type="Proteomes" id="UP000223527">
    <property type="component" value="Unassembled WGS sequence"/>
</dbReference>
<dbReference type="Gene3D" id="2.170.130.10">
    <property type="entry name" value="TonB-dependent receptor, plug domain"/>
    <property type="match status" value="1"/>
</dbReference>
<dbReference type="InterPro" id="IPR039426">
    <property type="entry name" value="TonB-dep_rcpt-like"/>
</dbReference>
<evidence type="ECO:0000256" key="4">
    <source>
        <dbReference type="ARBA" id="ARBA00022452"/>
    </source>
</evidence>
<dbReference type="AlphaFoldDB" id="A0A2C7A5A9"/>
<evidence type="ECO:0000256" key="11">
    <source>
        <dbReference type="ARBA" id="ARBA00023136"/>
    </source>
</evidence>
<evidence type="ECO:0000313" key="20">
    <source>
        <dbReference type="Proteomes" id="UP000223527"/>
    </source>
</evidence>
<evidence type="ECO:0000256" key="10">
    <source>
        <dbReference type="ARBA" id="ARBA00023077"/>
    </source>
</evidence>
<feature type="short sequence motif" description="TonB C-terminal box" evidence="15">
    <location>
        <begin position="818"/>
        <end position="835"/>
    </location>
</feature>
<feature type="domain" description="Secretin/TonB short N-terminal" evidence="18">
    <location>
        <begin position="66"/>
        <end position="117"/>
    </location>
</feature>
<evidence type="ECO:0000256" key="3">
    <source>
        <dbReference type="ARBA" id="ARBA00022448"/>
    </source>
</evidence>
<dbReference type="GO" id="GO:0038023">
    <property type="term" value="F:signaling receptor activity"/>
    <property type="evidence" value="ECO:0007669"/>
    <property type="project" value="InterPro"/>
</dbReference>
<proteinExistence type="inferred from homology"/>
<keyword evidence="9" id="KW-0406">Ion transport</keyword>
<gene>
    <name evidence="19" type="ORF">CR162_08850</name>
</gene>
<accession>A0A2C7A5A9</accession>
<feature type="signal peptide" evidence="17">
    <location>
        <begin position="1"/>
        <end position="35"/>
    </location>
</feature>
<keyword evidence="13 14" id="KW-0998">Cell outer membrane</keyword>
<evidence type="ECO:0000256" key="5">
    <source>
        <dbReference type="ARBA" id="ARBA00022496"/>
    </source>
</evidence>
<dbReference type="SMART" id="SM00965">
    <property type="entry name" value="STN"/>
    <property type="match status" value="1"/>
</dbReference>
<comment type="similarity">
    <text evidence="2 14 16">Belongs to the TonB-dependent receptor family.</text>
</comment>
<dbReference type="NCBIfam" id="TIGR01783">
    <property type="entry name" value="TonB-siderophor"/>
    <property type="match status" value="1"/>
</dbReference>
<evidence type="ECO:0000256" key="12">
    <source>
        <dbReference type="ARBA" id="ARBA00023170"/>
    </source>
</evidence>
<evidence type="ECO:0000256" key="16">
    <source>
        <dbReference type="RuleBase" id="RU003357"/>
    </source>
</evidence>
<keyword evidence="10 16" id="KW-0798">TonB box</keyword>
<dbReference type="InterPro" id="IPR010105">
    <property type="entry name" value="TonB_sidphr_rcpt"/>
</dbReference>
<dbReference type="InterPro" id="IPR011662">
    <property type="entry name" value="Secretin/TonB_short_N"/>
</dbReference>
<keyword evidence="20" id="KW-1185">Reference proteome</keyword>
<dbReference type="Pfam" id="PF00593">
    <property type="entry name" value="TonB_dep_Rec_b-barrel"/>
    <property type="match status" value="1"/>
</dbReference>
<protein>
    <submittedName>
        <fullName evidence="19">TonB-dependent siderophore receptor</fullName>
    </submittedName>
</protein>
<keyword evidence="4 14" id="KW-1134">Transmembrane beta strand</keyword>
<comment type="subcellular location">
    <subcellularLocation>
        <location evidence="1 14">Cell outer membrane</location>
        <topology evidence="1 14">Multi-pass membrane protein</topology>
    </subcellularLocation>
</comment>
<evidence type="ECO:0000256" key="13">
    <source>
        <dbReference type="ARBA" id="ARBA00023237"/>
    </source>
</evidence>
<evidence type="ECO:0000256" key="8">
    <source>
        <dbReference type="ARBA" id="ARBA00023004"/>
    </source>
</evidence>
<keyword evidence="12 19" id="KW-0675">Receptor</keyword>
<organism evidence="19 20">
    <name type="scientific">Teichococcus rhizosphaerae</name>
    <dbReference type="NCBI Taxonomy" id="1335062"/>
    <lineage>
        <taxon>Bacteria</taxon>
        <taxon>Pseudomonadati</taxon>
        <taxon>Pseudomonadota</taxon>
        <taxon>Alphaproteobacteria</taxon>
        <taxon>Acetobacterales</taxon>
        <taxon>Roseomonadaceae</taxon>
        <taxon>Roseomonas</taxon>
    </lineage>
</organism>
<dbReference type="OrthoDB" id="9760333at2"/>
<name>A0A2C7A5A9_9PROT</name>
<dbReference type="PANTHER" id="PTHR30069">
    <property type="entry name" value="TONB-DEPENDENT OUTER MEMBRANE RECEPTOR"/>
    <property type="match status" value="1"/>
</dbReference>
<evidence type="ECO:0000313" key="19">
    <source>
        <dbReference type="EMBL" id="PHK95268.1"/>
    </source>
</evidence>
<dbReference type="PANTHER" id="PTHR30069:SF8">
    <property type="entry name" value="TONB-DEPENDENT SIDEROPHORE RECEPTOR PROTEIN"/>
    <property type="match status" value="1"/>
</dbReference>
<dbReference type="InterPro" id="IPR000531">
    <property type="entry name" value="Beta-barrel_TonB"/>
</dbReference>
<dbReference type="NCBIfam" id="NF010051">
    <property type="entry name" value="PRK13528.1"/>
    <property type="match status" value="1"/>
</dbReference>
<dbReference type="GO" id="GO:0009279">
    <property type="term" value="C:cell outer membrane"/>
    <property type="evidence" value="ECO:0007669"/>
    <property type="project" value="UniProtKB-SubCell"/>
</dbReference>
<reference evidence="19 20" key="1">
    <citation type="submission" date="2017-10" db="EMBL/GenBank/DDBJ databases">
        <authorList>
            <person name="Banno H."/>
            <person name="Chua N.-H."/>
        </authorList>
    </citation>
    <scope>NUCLEOTIDE SEQUENCE [LARGE SCALE GENOMIC DNA]</scope>
    <source>
        <strain evidence="19 20">YW11</strain>
    </source>
</reference>
<dbReference type="InterPro" id="IPR012910">
    <property type="entry name" value="Plug_dom"/>
</dbReference>
<evidence type="ECO:0000256" key="17">
    <source>
        <dbReference type="SAM" id="SignalP"/>
    </source>
</evidence>
<dbReference type="EMBL" id="PDNU01000012">
    <property type="protein sequence ID" value="PHK95268.1"/>
    <property type="molecule type" value="Genomic_DNA"/>
</dbReference>
<dbReference type="PROSITE" id="PS01156">
    <property type="entry name" value="TONB_DEPENDENT_REC_2"/>
    <property type="match status" value="1"/>
</dbReference>
<evidence type="ECO:0000256" key="2">
    <source>
        <dbReference type="ARBA" id="ARBA00009810"/>
    </source>
</evidence>
<dbReference type="InterPro" id="IPR037066">
    <property type="entry name" value="Plug_dom_sf"/>
</dbReference>
<dbReference type="NCBIfam" id="NF010048">
    <property type="entry name" value="PRK13524.1"/>
    <property type="match status" value="1"/>
</dbReference>
<evidence type="ECO:0000256" key="9">
    <source>
        <dbReference type="ARBA" id="ARBA00023065"/>
    </source>
</evidence>
<evidence type="ECO:0000256" key="14">
    <source>
        <dbReference type="PROSITE-ProRule" id="PRU01360"/>
    </source>
</evidence>
<evidence type="ECO:0000256" key="6">
    <source>
        <dbReference type="ARBA" id="ARBA00022692"/>
    </source>
</evidence>
<dbReference type="Gene3D" id="2.40.170.20">
    <property type="entry name" value="TonB-dependent receptor, beta-barrel domain"/>
    <property type="match status" value="1"/>
</dbReference>
<dbReference type="InterPro" id="IPR058134">
    <property type="entry name" value="PirA/FepA/PfeA"/>
</dbReference>
<dbReference type="InterPro" id="IPR010917">
    <property type="entry name" value="TonB_rcpt_CS"/>
</dbReference>
<dbReference type="RefSeq" id="WP_099095182.1">
    <property type="nucleotide sequence ID" value="NZ_PDNU01000012.1"/>
</dbReference>
<sequence length="835" mass="89229">MHQIGHRFTRFRGTLRAALLGSVTLLAIPAGPAWSQGGASAQAISYEVPAGPLGSALNSFAQQAGITLSFAPEQVQGRSSPGLRGQSTVDRAFERLLAGSGLEATSRDGTVYTLRATPSPTAGLATSPDAVALPEISVVATAEQALKQAPGVSLITSEDIRRMPPVNDISELVRTMPGVNLTGNSSSGQYGNNRQIDLRGMGPENTLILIDGKPVRSRNSVRMGRSGERNTRGDSNWVPVDAIERIEVIRGPAAARYGSGAAGGVVNIITKPPTDEYHGSVTLYALQPEDRNEGDGRRATVNLSGPTTLPGLSFRAYGNFNRTDADSLELNRAASGTAAGDTPPAGREGVENRDVNGLLRWDITAGQSLELELGYSRQGNIYAGDRAVSTAGTALLSQLANEGAETNIMTRTTASVQHRGDWGWADSRVLFLYEGTNNKRLNEGLAGSTEGSINTANGYSTATLNNYTLNGELNIPLEILAPQRLTIGAEFFRENLDDPQSVTQSLATGGVIPGISSGLRPGSASAETYSMFVEDNIYATSRLVLTPGVRFDHHSEFGSNWSPSLNASYELFDGFSVKGGIARAFKAPNLYQSNPNYIYFTMGNGCPAGFPSLGAGCYVQGNADLEPETSLNKEIGVSYNSGGFSSSLTYFHNDYRDKIVAGVVPVGQTGARGRIFRWENTPEAVIQGIEGNILIPVLDTLSWSTNVTYMIESKDKSTGQPLSLVPEYTVNSTVDWQARDDLSFRAGVTFYGRQEARTIDLLGNANTGSELWERKPYSVVDISGTYHINDNTRLTLGVLNLFDKQLFREANSSAAGANTYNEPGRAYFASLTASF</sequence>
<dbReference type="InterPro" id="IPR036942">
    <property type="entry name" value="Beta-barrel_TonB_sf"/>
</dbReference>
<feature type="chain" id="PRO_5012925812" evidence="17">
    <location>
        <begin position="36"/>
        <end position="835"/>
    </location>
</feature>